<dbReference type="Proteomes" id="UP001305647">
    <property type="component" value="Unassembled WGS sequence"/>
</dbReference>
<accession>A0AAN6SZ28</accession>
<dbReference type="PANTHER" id="PTHR37542:SF3">
    <property type="entry name" value="PRION-INHIBITION AND PROPAGATION HELO DOMAIN-CONTAINING PROTEIN"/>
    <property type="match status" value="1"/>
</dbReference>
<dbReference type="SUPFAM" id="SSF56112">
    <property type="entry name" value="Protein kinase-like (PK-like)"/>
    <property type="match status" value="1"/>
</dbReference>
<dbReference type="PANTHER" id="PTHR37542">
    <property type="entry name" value="HELO DOMAIN-CONTAINING PROTEIN-RELATED"/>
    <property type="match status" value="1"/>
</dbReference>
<proteinExistence type="predicted"/>
<feature type="coiled-coil region" evidence="1">
    <location>
        <begin position="580"/>
        <end position="607"/>
    </location>
</feature>
<dbReference type="AlphaFoldDB" id="A0AAN6SZ28"/>
<sequence>MAPLQPAGQSPGLISNANRLILPLIRESFDLLVDAFADQNLRFYFGRIELQRTIFQTWDHPDPLIEQADGPADILAPPLSGEQASRGQRQQLILFLRTLSDPAKLKVKYGLRVERPEVLQRLDELSIDMKYVTEYLYDVDSRHFTWFQDLASFQVILDRHLKFLKTTRFVVSGGDVELTELILWLEDFNRHLLVHEPRQKRDVLRRDLFERVARDAAKDPDRTKRLEEAAAYEAKSSIDGMVKAQYDDLSKLANFSLAIHAANPAMSRRKIFTHADLSYDTPYYINKNSTLARLFDYPTKYQSRLVLVEWITLTIGQSGTTLESSDVAKVTWFILHAERPEKLLLPATIGLIIDESDPWRLGMVYQLPPHIRGNLPTKPATGGRVVRSSKTIAAERMPTTLRQLMVKQPKALALEVRIQIAKKLLDAVYLMHTARFTHRNIRPDNILFFPAANENNEPVPSTVDLANPLIFGFHDAPLEIQISTELPTPYAQPGGLKPILKNPNRKPPRDVVIDCYTHPHRRRDPRAPYRRHYDLYSVGCVLLELGLWETLDQASGRDIALRASNAAAAAAGDPLLVDRRAAAQVEREDIRKDAEVLEKAAARLDAVTGRIYAEVTRACLYVKESPLRDVLEYEKCLAAALAQVTV</sequence>
<reference evidence="2" key="1">
    <citation type="journal article" date="2023" name="Mol. Phylogenet. Evol.">
        <title>Genome-scale phylogeny and comparative genomics of the fungal order Sordariales.</title>
        <authorList>
            <person name="Hensen N."/>
            <person name="Bonometti L."/>
            <person name="Westerberg I."/>
            <person name="Brannstrom I.O."/>
            <person name="Guillou S."/>
            <person name="Cros-Aarteil S."/>
            <person name="Calhoun S."/>
            <person name="Haridas S."/>
            <person name="Kuo A."/>
            <person name="Mondo S."/>
            <person name="Pangilinan J."/>
            <person name="Riley R."/>
            <person name="LaButti K."/>
            <person name="Andreopoulos B."/>
            <person name="Lipzen A."/>
            <person name="Chen C."/>
            <person name="Yan M."/>
            <person name="Daum C."/>
            <person name="Ng V."/>
            <person name="Clum A."/>
            <person name="Steindorff A."/>
            <person name="Ohm R.A."/>
            <person name="Martin F."/>
            <person name="Silar P."/>
            <person name="Natvig D.O."/>
            <person name="Lalanne C."/>
            <person name="Gautier V."/>
            <person name="Ament-Velasquez S.L."/>
            <person name="Kruys A."/>
            <person name="Hutchinson M.I."/>
            <person name="Powell A.J."/>
            <person name="Barry K."/>
            <person name="Miller A.N."/>
            <person name="Grigoriev I.V."/>
            <person name="Debuchy R."/>
            <person name="Gladieux P."/>
            <person name="Hiltunen Thoren M."/>
            <person name="Johannesson H."/>
        </authorList>
    </citation>
    <scope>NUCLEOTIDE SEQUENCE</scope>
    <source>
        <strain evidence="2">CBS 757.83</strain>
    </source>
</reference>
<evidence type="ECO:0000313" key="3">
    <source>
        <dbReference type="Proteomes" id="UP001305647"/>
    </source>
</evidence>
<evidence type="ECO:0000313" key="2">
    <source>
        <dbReference type="EMBL" id="KAK4098276.1"/>
    </source>
</evidence>
<dbReference type="InterPro" id="IPR011009">
    <property type="entry name" value="Kinase-like_dom_sf"/>
</dbReference>
<evidence type="ECO:0000256" key="1">
    <source>
        <dbReference type="SAM" id="Coils"/>
    </source>
</evidence>
<reference evidence="2" key="2">
    <citation type="submission" date="2023-05" db="EMBL/GenBank/DDBJ databases">
        <authorList>
            <consortium name="Lawrence Berkeley National Laboratory"/>
            <person name="Steindorff A."/>
            <person name="Hensen N."/>
            <person name="Bonometti L."/>
            <person name="Westerberg I."/>
            <person name="Brannstrom I.O."/>
            <person name="Guillou S."/>
            <person name="Cros-Aarteil S."/>
            <person name="Calhoun S."/>
            <person name="Haridas S."/>
            <person name="Kuo A."/>
            <person name="Mondo S."/>
            <person name="Pangilinan J."/>
            <person name="Riley R."/>
            <person name="Labutti K."/>
            <person name="Andreopoulos B."/>
            <person name="Lipzen A."/>
            <person name="Chen C."/>
            <person name="Yanf M."/>
            <person name="Daum C."/>
            <person name="Ng V."/>
            <person name="Clum A."/>
            <person name="Ohm R."/>
            <person name="Martin F."/>
            <person name="Silar P."/>
            <person name="Natvig D."/>
            <person name="Lalanne C."/>
            <person name="Gautier V."/>
            <person name="Ament-Velasquez S.L."/>
            <person name="Kruys A."/>
            <person name="Hutchinson M.I."/>
            <person name="Powell A.J."/>
            <person name="Barry K."/>
            <person name="Miller A.N."/>
            <person name="Grigoriev I.V."/>
            <person name="Debuchy R."/>
            <person name="Gladieux P."/>
            <person name="Thoren M.H."/>
            <person name="Johannesson H."/>
        </authorList>
    </citation>
    <scope>NUCLEOTIDE SEQUENCE</scope>
    <source>
        <strain evidence="2">CBS 757.83</strain>
    </source>
</reference>
<keyword evidence="3" id="KW-1185">Reference proteome</keyword>
<evidence type="ECO:0008006" key="4">
    <source>
        <dbReference type="Google" id="ProtNLM"/>
    </source>
</evidence>
<protein>
    <recommendedName>
        <fullName evidence="4">Protein kinase domain-containing protein</fullName>
    </recommendedName>
</protein>
<keyword evidence="1" id="KW-0175">Coiled coil</keyword>
<dbReference type="EMBL" id="MU863660">
    <property type="protein sequence ID" value="KAK4098276.1"/>
    <property type="molecule type" value="Genomic_DNA"/>
</dbReference>
<dbReference type="Gene3D" id="1.10.510.10">
    <property type="entry name" value="Transferase(Phosphotransferase) domain 1"/>
    <property type="match status" value="1"/>
</dbReference>
<comment type="caution">
    <text evidence="2">The sequence shown here is derived from an EMBL/GenBank/DDBJ whole genome shotgun (WGS) entry which is preliminary data.</text>
</comment>
<gene>
    <name evidence="2" type="ORF">N658DRAFT_499512</name>
</gene>
<organism evidence="2 3">
    <name type="scientific">Parathielavia hyrcaniae</name>
    <dbReference type="NCBI Taxonomy" id="113614"/>
    <lineage>
        <taxon>Eukaryota</taxon>
        <taxon>Fungi</taxon>
        <taxon>Dikarya</taxon>
        <taxon>Ascomycota</taxon>
        <taxon>Pezizomycotina</taxon>
        <taxon>Sordariomycetes</taxon>
        <taxon>Sordariomycetidae</taxon>
        <taxon>Sordariales</taxon>
        <taxon>Chaetomiaceae</taxon>
        <taxon>Parathielavia</taxon>
    </lineage>
</organism>
<name>A0AAN6SZ28_9PEZI</name>